<dbReference type="InterPro" id="IPR001138">
    <property type="entry name" value="Zn2Cys6_DnaBD"/>
</dbReference>
<proteinExistence type="predicted"/>
<dbReference type="Pfam" id="PF00172">
    <property type="entry name" value="Zn_clus"/>
    <property type="match status" value="1"/>
</dbReference>
<dbReference type="PANTHER" id="PTHR47431:SF1">
    <property type="entry name" value="ZN(II)2CYS6 TRANSCRIPTION FACTOR (EUROFUNG)"/>
    <property type="match status" value="1"/>
</dbReference>
<dbReference type="Proteomes" id="UP000635477">
    <property type="component" value="Unassembled WGS sequence"/>
</dbReference>
<dbReference type="Gene3D" id="4.10.240.10">
    <property type="entry name" value="Zn(2)-C6 fungal-type DNA-binding domain"/>
    <property type="match status" value="1"/>
</dbReference>
<evidence type="ECO:0000313" key="5">
    <source>
        <dbReference type="EMBL" id="KAF4975863.1"/>
    </source>
</evidence>
<reference evidence="5" key="1">
    <citation type="journal article" date="2020" name="BMC Genomics">
        <title>Correction to: Identification and distribution of gene clusters required for synthesis of sphingolipid metabolism inhibitors in diverse species of the filamentous fungus Fusarium.</title>
        <authorList>
            <person name="Kim H.S."/>
            <person name="Lohmar J.M."/>
            <person name="Busman M."/>
            <person name="Brown D.W."/>
            <person name="Naumann T.A."/>
            <person name="Divon H.H."/>
            <person name="Lysoe E."/>
            <person name="Uhlig S."/>
            <person name="Proctor R.H."/>
        </authorList>
    </citation>
    <scope>NUCLEOTIDE SEQUENCE</scope>
    <source>
        <strain evidence="5">NRRL 22465</strain>
    </source>
</reference>
<feature type="region of interest" description="Disordered" evidence="3">
    <location>
        <begin position="529"/>
        <end position="553"/>
    </location>
</feature>
<dbReference type="PANTHER" id="PTHR47431">
    <property type="entry name" value="ZN(II)2CYS6 TRANSCRIPTION FACTOR (EUROFUNG)-RELATED"/>
    <property type="match status" value="1"/>
</dbReference>
<evidence type="ECO:0000256" key="1">
    <source>
        <dbReference type="ARBA" id="ARBA00022723"/>
    </source>
</evidence>
<keyword evidence="1" id="KW-0479">Metal-binding</keyword>
<dbReference type="OrthoDB" id="10067394at2759"/>
<dbReference type="CDD" id="cd00067">
    <property type="entry name" value="GAL4"/>
    <property type="match status" value="1"/>
</dbReference>
<gene>
    <name evidence="5" type="ORF">FZEAL_7404</name>
</gene>
<feature type="compositionally biased region" description="Basic and acidic residues" evidence="3">
    <location>
        <begin position="663"/>
        <end position="674"/>
    </location>
</feature>
<feature type="region of interest" description="Disordered" evidence="3">
    <location>
        <begin position="75"/>
        <end position="103"/>
    </location>
</feature>
<accession>A0A8H4UG50</accession>
<comment type="caution">
    <text evidence="5">The sequence shown here is derived from an EMBL/GenBank/DDBJ whole genome shotgun (WGS) entry which is preliminary data.</text>
</comment>
<feature type="region of interest" description="Disordered" evidence="3">
    <location>
        <begin position="1"/>
        <end position="27"/>
    </location>
</feature>
<reference evidence="5" key="2">
    <citation type="submission" date="2020-05" db="EMBL/GenBank/DDBJ databases">
        <authorList>
            <person name="Kim H.-S."/>
            <person name="Proctor R.H."/>
            <person name="Brown D.W."/>
        </authorList>
    </citation>
    <scope>NUCLEOTIDE SEQUENCE</scope>
    <source>
        <strain evidence="5">NRRL 22465</strain>
    </source>
</reference>
<organism evidence="5 6">
    <name type="scientific">Fusarium zealandicum</name>
    <dbReference type="NCBI Taxonomy" id="1053134"/>
    <lineage>
        <taxon>Eukaryota</taxon>
        <taxon>Fungi</taxon>
        <taxon>Dikarya</taxon>
        <taxon>Ascomycota</taxon>
        <taxon>Pezizomycotina</taxon>
        <taxon>Sordariomycetes</taxon>
        <taxon>Hypocreomycetidae</taxon>
        <taxon>Hypocreales</taxon>
        <taxon>Nectriaceae</taxon>
        <taxon>Fusarium</taxon>
        <taxon>Fusarium staphyleae species complex</taxon>
    </lineage>
</organism>
<evidence type="ECO:0000313" key="6">
    <source>
        <dbReference type="Proteomes" id="UP000635477"/>
    </source>
</evidence>
<keyword evidence="6" id="KW-1185">Reference proteome</keyword>
<name>A0A8H4UG50_9HYPO</name>
<dbReference type="CDD" id="cd12148">
    <property type="entry name" value="fungal_TF_MHR"/>
    <property type="match status" value="1"/>
</dbReference>
<dbReference type="PROSITE" id="PS00463">
    <property type="entry name" value="ZN2_CY6_FUNGAL_1"/>
    <property type="match status" value="1"/>
</dbReference>
<dbReference type="GO" id="GO:0006351">
    <property type="term" value="P:DNA-templated transcription"/>
    <property type="evidence" value="ECO:0007669"/>
    <property type="project" value="InterPro"/>
</dbReference>
<dbReference type="PROSITE" id="PS50048">
    <property type="entry name" value="ZN2_CY6_FUNGAL_2"/>
    <property type="match status" value="1"/>
</dbReference>
<evidence type="ECO:0000256" key="2">
    <source>
        <dbReference type="ARBA" id="ARBA00023242"/>
    </source>
</evidence>
<dbReference type="InterPro" id="IPR007219">
    <property type="entry name" value="XnlR_reg_dom"/>
</dbReference>
<dbReference type="AlphaFoldDB" id="A0A8H4UG50"/>
<dbReference type="GO" id="GO:0000981">
    <property type="term" value="F:DNA-binding transcription factor activity, RNA polymerase II-specific"/>
    <property type="evidence" value="ECO:0007669"/>
    <property type="project" value="InterPro"/>
</dbReference>
<dbReference type="EMBL" id="JABEYC010000594">
    <property type="protein sequence ID" value="KAF4975863.1"/>
    <property type="molecule type" value="Genomic_DNA"/>
</dbReference>
<sequence length="674" mass="75398">MEDPSRSDVSAQSEPKPGQLRAGASRSRARFRTSLACVPCRSKHVKCDGVLPACERCQLDEKACIYAKSRRGIRDPRKRSMMKDEAPTSDQDEASENTPSPNFTGCDITVHLTRPLPAGWIDPETRNPRPVKYLFDLYYATFHSAHSWLPPKETLGCLVQAKPREFNFIMTMILYIGSMYTDNVDSTSLRDAAYELASKPPTTVWDVQALLCMCIAAFGEQRSDLCDNWHNTAVKRALELGLQHKDFADKEEDPVLAESYRRTYWALYTHGSLRTVREHLQHYQLYSTPATTELPCEEWEYQAGEIPIPTTLDEYNRECDSRDFSSWAYLVDLTRICGAYVVPILNIGDTALEEAVDSADHRIQSWLMRLPEWKKELIDPDGAVVDTILYHALGIAHGLRIRIQLRLKGVGIESGVQYVAHSKYPVFCTSVLLPPNVTARNIARLPGSMALQASLELVALFKFRLPPEKFSPSCIMGLERAALPLVDAYLHGGRLRLLEDKISLLVSVLGKSGKFWPKSKSVSKEIDKVMKEPGGGNESPGESRMNDEGDAVHPFAGNERDTFQYLPPLPVAQMDDQGGLGLPFRKIEETHPFLSLPFQAMGDDENTEACAGPSSLYIKHETMGMDTTVWPGPSSLPVKTEEGTASSWSGQLCPPAKHGGQRMKLDRDKSFLEW</sequence>
<feature type="region of interest" description="Disordered" evidence="3">
    <location>
        <begin position="638"/>
        <end position="674"/>
    </location>
</feature>
<dbReference type="GO" id="GO:0008270">
    <property type="term" value="F:zinc ion binding"/>
    <property type="evidence" value="ECO:0007669"/>
    <property type="project" value="InterPro"/>
</dbReference>
<feature type="domain" description="Zn(2)-C6 fungal-type" evidence="4">
    <location>
        <begin position="36"/>
        <end position="66"/>
    </location>
</feature>
<dbReference type="GO" id="GO:0003677">
    <property type="term" value="F:DNA binding"/>
    <property type="evidence" value="ECO:0007669"/>
    <property type="project" value="InterPro"/>
</dbReference>
<dbReference type="InterPro" id="IPR036864">
    <property type="entry name" value="Zn2-C6_fun-type_DNA-bd_sf"/>
</dbReference>
<keyword evidence="2" id="KW-0539">Nucleus</keyword>
<dbReference type="Pfam" id="PF04082">
    <property type="entry name" value="Fungal_trans"/>
    <property type="match status" value="1"/>
</dbReference>
<evidence type="ECO:0000256" key="3">
    <source>
        <dbReference type="SAM" id="MobiDB-lite"/>
    </source>
</evidence>
<dbReference type="SMART" id="SM00066">
    <property type="entry name" value="GAL4"/>
    <property type="match status" value="1"/>
</dbReference>
<dbReference type="SUPFAM" id="SSF57701">
    <property type="entry name" value="Zn2/Cys6 DNA-binding domain"/>
    <property type="match status" value="1"/>
</dbReference>
<protein>
    <recommendedName>
        <fullName evidence="4">Zn(2)-C6 fungal-type domain-containing protein</fullName>
    </recommendedName>
</protein>
<evidence type="ECO:0000259" key="4">
    <source>
        <dbReference type="PROSITE" id="PS50048"/>
    </source>
</evidence>